<dbReference type="PANTHER" id="PTHR11439:SF483">
    <property type="entry name" value="PEPTIDE SYNTHASE GLIP-LIKE, PUTATIVE (AFU_ORTHOLOGUE AFUA_3G12920)-RELATED"/>
    <property type="match status" value="1"/>
</dbReference>
<evidence type="ECO:0000259" key="1">
    <source>
        <dbReference type="Pfam" id="PF07727"/>
    </source>
</evidence>
<dbReference type="InterPro" id="IPR013103">
    <property type="entry name" value="RVT_2"/>
</dbReference>
<gene>
    <name evidence="2" type="ORF">E3N88_36772</name>
</gene>
<feature type="domain" description="Reverse transcriptase Ty1/copia-type" evidence="1">
    <location>
        <begin position="10"/>
        <end position="83"/>
    </location>
</feature>
<dbReference type="AlphaFoldDB" id="A0A5N6M558"/>
<name>A0A5N6M558_9ASTR</name>
<dbReference type="PANTHER" id="PTHR11439">
    <property type="entry name" value="GAG-POL-RELATED RETROTRANSPOSON"/>
    <property type="match status" value="1"/>
</dbReference>
<accession>A0A5N6M558</accession>
<comment type="caution">
    <text evidence="2">The sequence shown here is derived from an EMBL/GenBank/DDBJ whole genome shotgun (WGS) entry which is preliminary data.</text>
</comment>
<dbReference type="Proteomes" id="UP000326396">
    <property type="component" value="Linkage Group LG7"/>
</dbReference>
<evidence type="ECO:0000313" key="2">
    <source>
        <dbReference type="EMBL" id="KAD3068892.1"/>
    </source>
</evidence>
<reference evidence="2 3" key="1">
    <citation type="submission" date="2019-05" db="EMBL/GenBank/DDBJ databases">
        <title>Mikania micrantha, genome provides insights into the molecular mechanism of rapid growth.</title>
        <authorList>
            <person name="Liu B."/>
        </authorList>
    </citation>
    <scope>NUCLEOTIDE SEQUENCE [LARGE SCALE GENOMIC DNA]</scope>
    <source>
        <strain evidence="2">NLD-2019</strain>
        <tissue evidence="2">Leaf</tissue>
    </source>
</reference>
<keyword evidence="3" id="KW-1185">Reference proteome</keyword>
<dbReference type="OrthoDB" id="1305759at2759"/>
<dbReference type="EMBL" id="SZYD01000017">
    <property type="protein sequence ID" value="KAD3068892.1"/>
    <property type="molecule type" value="Genomic_DNA"/>
</dbReference>
<dbReference type="Pfam" id="PF07727">
    <property type="entry name" value="RVT_2"/>
    <property type="match status" value="1"/>
</dbReference>
<sequence length="147" mass="16539">MVSNKPHEHDDIVLSGNCKNFMNNFVELLSKCFSVKDLGDLHHFLGIEVISTNQGMFLSQHRHINDLLTKFHMDGAKEVVTPLSPSDSLSPDEGTSRIDPITYRKIIGSLQYLAFTHPDVCFAVNKLSQYMHAPTTKHMQALKRDSG</sequence>
<organism evidence="2 3">
    <name type="scientific">Mikania micrantha</name>
    <name type="common">bitter vine</name>
    <dbReference type="NCBI Taxonomy" id="192012"/>
    <lineage>
        <taxon>Eukaryota</taxon>
        <taxon>Viridiplantae</taxon>
        <taxon>Streptophyta</taxon>
        <taxon>Embryophyta</taxon>
        <taxon>Tracheophyta</taxon>
        <taxon>Spermatophyta</taxon>
        <taxon>Magnoliopsida</taxon>
        <taxon>eudicotyledons</taxon>
        <taxon>Gunneridae</taxon>
        <taxon>Pentapetalae</taxon>
        <taxon>asterids</taxon>
        <taxon>campanulids</taxon>
        <taxon>Asterales</taxon>
        <taxon>Asteraceae</taxon>
        <taxon>Asteroideae</taxon>
        <taxon>Heliantheae alliance</taxon>
        <taxon>Eupatorieae</taxon>
        <taxon>Mikania</taxon>
    </lineage>
</organism>
<evidence type="ECO:0000313" key="3">
    <source>
        <dbReference type="Proteomes" id="UP000326396"/>
    </source>
</evidence>
<protein>
    <recommendedName>
        <fullName evidence="1">Reverse transcriptase Ty1/copia-type domain-containing protein</fullName>
    </recommendedName>
</protein>
<proteinExistence type="predicted"/>